<dbReference type="InterPro" id="IPR006860">
    <property type="entry name" value="FecR"/>
</dbReference>
<evidence type="ECO:0000313" key="2">
    <source>
        <dbReference type="EMBL" id="MQT49635.1"/>
    </source>
</evidence>
<dbReference type="AlphaFoldDB" id="A0A6A7YEG1"/>
<gene>
    <name evidence="3" type="ORF">GHO39_23620</name>
    <name evidence="2" type="ORF">GHO40_23315</name>
</gene>
<dbReference type="PANTHER" id="PTHR30273">
    <property type="entry name" value="PERIPLASMIC SIGNAL SENSOR AND SIGMA FACTOR ACTIVATOR FECR-RELATED"/>
    <property type="match status" value="1"/>
</dbReference>
<dbReference type="GO" id="GO:0016989">
    <property type="term" value="F:sigma factor antagonist activity"/>
    <property type="evidence" value="ECO:0007669"/>
    <property type="project" value="TreeGrafter"/>
</dbReference>
<reference evidence="4 5" key="1">
    <citation type="submission" date="2019-10" db="EMBL/GenBank/DDBJ databases">
        <title>Evaluation of single-gene subtyping targets for Pseudomonas.</title>
        <authorList>
            <person name="Reichler S.J."/>
            <person name="Orsi R.H."/>
            <person name="Wiedmann M."/>
            <person name="Martin N.H."/>
            <person name="Murphy S.I."/>
        </authorList>
    </citation>
    <scope>NUCLEOTIDE SEQUENCE [LARGE SCALE GENOMIC DNA]</scope>
    <source>
        <strain evidence="3 5">FSL R10-3254</strain>
        <strain evidence="2 4">FSL R10-3257</strain>
    </source>
</reference>
<feature type="domain" description="FecR protein" evidence="1">
    <location>
        <begin position="122"/>
        <end position="204"/>
    </location>
</feature>
<dbReference type="Gene3D" id="2.60.120.1440">
    <property type="match status" value="1"/>
</dbReference>
<protein>
    <submittedName>
        <fullName evidence="3">DUF4880 domain-containing protein</fullName>
    </submittedName>
</protein>
<dbReference type="InterPro" id="IPR012373">
    <property type="entry name" value="Ferrdict_sens_TM"/>
</dbReference>
<accession>A0A6A7YEG1</accession>
<organism evidence="3 5">
    <name type="scientific">Pseudomonas helleri</name>
    <dbReference type="NCBI Taxonomy" id="1608996"/>
    <lineage>
        <taxon>Bacteria</taxon>
        <taxon>Pseudomonadati</taxon>
        <taxon>Pseudomonadota</taxon>
        <taxon>Gammaproteobacteria</taxon>
        <taxon>Pseudomonadales</taxon>
        <taxon>Pseudomonadaceae</taxon>
        <taxon>Pseudomonas</taxon>
    </lineage>
</organism>
<dbReference type="Pfam" id="PF04773">
    <property type="entry name" value="FecR"/>
    <property type="match status" value="1"/>
</dbReference>
<dbReference type="Proteomes" id="UP000441404">
    <property type="component" value="Unassembled WGS sequence"/>
</dbReference>
<dbReference type="PIRSF" id="PIRSF018266">
    <property type="entry name" value="FecR"/>
    <property type="match status" value="1"/>
</dbReference>
<evidence type="ECO:0000259" key="1">
    <source>
        <dbReference type="Pfam" id="PF04773"/>
    </source>
</evidence>
<comment type="caution">
    <text evidence="3">The sequence shown here is derived from an EMBL/GenBank/DDBJ whole genome shotgun (WGS) entry which is preliminary data.</text>
</comment>
<proteinExistence type="predicted"/>
<evidence type="ECO:0000313" key="4">
    <source>
        <dbReference type="Proteomes" id="UP000441404"/>
    </source>
</evidence>
<dbReference type="PANTHER" id="PTHR30273:SF2">
    <property type="entry name" value="PROTEIN FECR"/>
    <property type="match status" value="1"/>
</dbReference>
<name>A0A6A7YEG1_9PSED</name>
<evidence type="ECO:0000313" key="3">
    <source>
        <dbReference type="EMBL" id="MQT92098.1"/>
    </source>
</evidence>
<evidence type="ECO:0000313" key="5">
    <source>
        <dbReference type="Proteomes" id="UP000489190"/>
    </source>
</evidence>
<dbReference type="RefSeq" id="WP_153330551.1">
    <property type="nucleotide sequence ID" value="NZ_WIWI01000086.1"/>
</dbReference>
<dbReference type="EMBL" id="WIWI01000086">
    <property type="protein sequence ID" value="MQT92098.1"/>
    <property type="molecule type" value="Genomic_DNA"/>
</dbReference>
<dbReference type="EMBL" id="WIWJ01000061">
    <property type="protein sequence ID" value="MQT49635.1"/>
    <property type="molecule type" value="Genomic_DNA"/>
</dbReference>
<sequence length="320" mass="36079">MSEPLSARKVQQALTYLAKLNSDDPLRVEQAHKQLARWRSQSSEHEHAWLEAERRWQMIHRLTPQLRGTVQSQPVNLSRRRLLRQGTGLLMVIGASGWLSWLWRETRPFTQSLLTEHAEPSRPVTLPDGSELLLAAESNVRVEFSHAQRQIMLLHGNVYFDVAHETLRSFVINTRLGQIKVLGTAFSVSDRGGCIQVAVARGRVHVQGLKGEAKILTAGQHVSLNAQGEMIALNPHRQAGPDIENWRKGWWSYTDAPLSEVLAEYNAYATRPVRVSADAAHLRLTGSFPSDKPQMLLQTLPRILPVQLVNKAGELYVQLR</sequence>
<dbReference type="Proteomes" id="UP000489190">
    <property type="component" value="Unassembled WGS sequence"/>
</dbReference>